<evidence type="ECO:0000259" key="4">
    <source>
        <dbReference type="PROSITE" id="PS50123"/>
    </source>
</evidence>
<proteinExistence type="predicted"/>
<dbReference type="PRINTS" id="PR00996">
    <property type="entry name" value="CHERMTFRASE"/>
</dbReference>
<keyword evidence="2 5" id="KW-0808">Transferase</keyword>
<gene>
    <name evidence="5" type="ORF">EV207_102133</name>
</gene>
<keyword evidence="3" id="KW-0949">S-adenosyl-L-methionine</keyword>
<feature type="domain" description="CheR-type methyltransferase" evidence="4">
    <location>
        <begin position="1"/>
        <end position="72"/>
    </location>
</feature>
<evidence type="ECO:0000313" key="5">
    <source>
        <dbReference type="EMBL" id="TCP31643.1"/>
    </source>
</evidence>
<keyword evidence="1 5" id="KW-0489">Methyltransferase</keyword>
<dbReference type="Gene3D" id="3.40.50.150">
    <property type="entry name" value="Vaccinia Virus protein VP39"/>
    <property type="match status" value="1"/>
</dbReference>
<dbReference type="PANTHER" id="PTHR24422:SF19">
    <property type="entry name" value="CHEMOTAXIS PROTEIN METHYLTRANSFERASE"/>
    <property type="match status" value="1"/>
</dbReference>
<evidence type="ECO:0000256" key="3">
    <source>
        <dbReference type="ARBA" id="ARBA00022691"/>
    </source>
</evidence>
<dbReference type="EMBL" id="SLXK01000002">
    <property type="protein sequence ID" value="TCP31643.1"/>
    <property type="molecule type" value="Genomic_DNA"/>
</dbReference>
<dbReference type="SUPFAM" id="SSF53335">
    <property type="entry name" value="S-adenosyl-L-methionine-dependent methyltransferases"/>
    <property type="match status" value="1"/>
</dbReference>
<dbReference type="InterPro" id="IPR022642">
    <property type="entry name" value="CheR_C"/>
</dbReference>
<organism evidence="5 6">
    <name type="scientific">Scopulibacillus darangshiensis</name>
    <dbReference type="NCBI Taxonomy" id="442528"/>
    <lineage>
        <taxon>Bacteria</taxon>
        <taxon>Bacillati</taxon>
        <taxon>Bacillota</taxon>
        <taxon>Bacilli</taxon>
        <taxon>Bacillales</taxon>
        <taxon>Sporolactobacillaceae</taxon>
        <taxon>Scopulibacillus</taxon>
    </lineage>
</organism>
<keyword evidence="6" id="KW-1185">Reference proteome</keyword>
<dbReference type="AlphaFoldDB" id="A0A4R2P9E4"/>
<evidence type="ECO:0000313" key="6">
    <source>
        <dbReference type="Proteomes" id="UP000295416"/>
    </source>
</evidence>
<dbReference type="Proteomes" id="UP000295416">
    <property type="component" value="Unassembled WGS sequence"/>
</dbReference>
<sequence length="85" mass="9814">MADPVDELFDLIVCRNVLIYFTNQAKQYLYGTFSRVLKPGGILFVGSTEQIFHPENYQLKPAEPFFYEKQVAPQIVQAKKQEKEG</sequence>
<accession>A0A4R2P9E4</accession>
<evidence type="ECO:0000256" key="2">
    <source>
        <dbReference type="ARBA" id="ARBA00022679"/>
    </source>
</evidence>
<protein>
    <submittedName>
        <fullName evidence="5">CheR methyltransferase-like protein</fullName>
    </submittedName>
</protein>
<comment type="caution">
    <text evidence="5">The sequence shown here is derived from an EMBL/GenBank/DDBJ whole genome shotgun (WGS) entry which is preliminary data.</text>
</comment>
<dbReference type="PANTHER" id="PTHR24422">
    <property type="entry name" value="CHEMOTAXIS PROTEIN METHYLTRANSFERASE"/>
    <property type="match status" value="1"/>
</dbReference>
<dbReference type="InterPro" id="IPR050903">
    <property type="entry name" value="Bact_Chemotaxis_MeTrfase"/>
</dbReference>
<reference evidence="5 6" key="1">
    <citation type="submission" date="2019-03" db="EMBL/GenBank/DDBJ databases">
        <title>Genomic Encyclopedia of Type Strains, Phase IV (KMG-IV): sequencing the most valuable type-strain genomes for metagenomic binning, comparative biology and taxonomic classification.</title>
        <authorList>
            <person name="Goeker M."/>
        </authorList>
    </citation>
    <scope>NUCLEOTIDE SEQUENCE [LARGE SCALE GENOMIC DNA]</scope>
    <source>
        <strain evidence="5 6">DSM 19377</strain>
    </source>
</reference>
<dbReference type="GO" id="GO:0008757">
    <property type="term" value="F:S-adenosylmethionine-dependent methyltransferase activity"/>
    <property type="evidence" value="ECO:0007669"/>
    <property type="project" value="InterPro"/>
</dbReference>
<dbReference type="InterPro" id="IPR029063">
    <property type="entry name" value="SAM-dependent_MTases_sf"/>
</dbReference>
<dbReference type="InterPro" id="IPR000780">
    <property type="entry name" value="CheR_MeTrfase"/>
</dbReference>
<dbReference type="PROSITE" id="PS50123">
    <property type="entry name" value="CHER"/>
    <property type="match status" value="1"/>
</dbReference>
<dbReference type="GO" id="GO:0032259">
    <property type="term" value="P:methylation"/>
    <property type="evidence" value="ECO:0007669"/>
    <property type="project" value="UniProtKB-KW"/>
</dbReference>
<name>A0A4R2P9E4_9BACL</name>
<dbReference type="Pfam" id="PF01739">
    <property type="entry name" value="CheR"/>
    <property type="match status" value="1"/>
</dbReference>
<evidence type="ECO:0000256" key="1">
    <source>
        <dbReference type="ARBA" id="ARBA00022603"/>
    </source>
</evidence>